<protein>
    <submittedName>
        <fullName evidence="1">Uncharacterized protein</fullName>
    </submittedName>
</protein>
<gene>
    <name evidence="1" type="ORF">BCR44DRAFT_1440647</name>
</gene>
<keyword evidence="2" id="KW-1185">Reference proteome</keyword>
<evidence type="ECO:0000313" key="1">
    <source>
        <dbReference type="EMBL" id="ORZ32362.1"/>
    </source>
</evidence>
<organism evidence="1 2">
    <name type="scientific">Catenaria anguillulae PL171</name>
    <dbReference type="NCBI Taxonomy" id="765915"/>
    <lineage>
        <taxon>Eukaryota</taxon>
        <taxon>Fungi</taxon>
        <taxon>Fungi incertae sedis</taxon>
        <taxon>Blastocladiomycota</taxon>
        <taxon>Blastocladiomycetes</taxon>
        <taxon>Blastocladiales</taxon>
        <taxon>Catenariaceae</taxon>
        <taxon>Catenaria</taxon>
    </lineage>
</organism>
<evidence type="ECO:0000313" key="2">
    <source>
        <dbReference type="Proteomes" id="UP000193411"/>
    </source>
</evidence>
<dbReference type="Proteomes" id="UP000193411">
    <property type="component" value="Unassembled WGS sequence"/>
</dbReference>
<comment type="caution">
    <text evidence="1">The sequence shown here is derived from an EMBL/GenBank/DDBJ whole genome shotgun (WGS) entry which is preliminary data.</text>
</comment>
<sequence length="70" mass="7349">MMPSLRNARRNRCWAATRASAYGSSSTLASEAAAPVLRPFALSVRLGRLAASGIANCGFVEMMSASGKDE</sequence>
<reference evidence="1 2" key="1">
    <citation type="submission" date="2016-07" db="EMBL/GenBank/DDBJ databases">
        <title>Pervasive Adenine N6-methylation of Active Genes in Fungi.</title>
        <authorList>
            <consortium name="DOE Joint Genome Institute"/>
            <person name="Mondo S.J."/>
            <person name="Dannebaum R.O."/>
            <person name="Kuo R.C."/>
            <person name="Labutti K."/>
            <person name="Haridas S."/>
            <person name="Kuo A."/>
            <person name="Salamov A."/>
            <person name="Ahrendt S.R."/>
            <person name="Lipzen A."/>
            <person name="Sullivan W."/>
            <person name="Andreopoulos W.B."/>
            <person name="Clum A."/>
            <person name="Lindquist E."/>
            <person name="Daum C."/>
            <person name="Ramamoorthy G.K."/>
            <person name="Gryganskyi A."/>
            <person name="Culley D."/>
            <person name="Magnuson J.K."/>
            <person name="James T.Y."/>
            <person name="O'Malley M.A."/>
            <person name="Stajich J.E."/>
            <person name="Spatafora J.W."/>
            <person name="Visel A."/>
            <person name="Grigoriev I.V."/>
        </authorList>
    </citation>
    <scope>NUCLEOTIDE SEQUENCE [LARGE SCALE GENOMIC DNA]</scope>
    <source>
        <strain evidence="1 2">PL171</strain>
    </source>
</reference>
<dbReference type="EMBL" id="MCFL01000048">
    <property type="protein sequence ID" value="ORZ32362.1"/>
    <property type="molecule type" value="Genomic_DNA"/>
</dbReference>
<dbReference type="AlphaFoldDB" id="A0A1Y2HH18"/>
<name>A0A1Y2HH18_9FUNG</name>
<proteinExistence type="predicted"/>
<accession>A0A1Y2HH18</accession>